<name>A0A0U5CZQ0_9EURY</name>
<feature type="transmembrane region" description="Helical" evidence="5">
    <location>
        <begin position="125"/>
        <end position="142"/>
    </location>
</feature>
<dbReference type="PANTHER" id="PTHR32322">
    <property type="entry name" value="INNER MEMBRANE TRANSPORTER"/>
    <property type="match status" value="1"/>
</dbReference>
<dbReference type="GO" id="GO:0016020">
    <property type="term" value="C:membrane"/>
    <property type="evidence" value="ECO:0007669"/>
    <property type="project" value="UniProtKB-SubCell"/>
</dbReference>
<accession>A0A0U5CZQ0</accession>
<feature type="transmembrane region" description="Helical" evidence="5">
    <location>
        <begin position="185"/>
        <end position="205"/>
    </location>
</feature>
<feature type="transmembrane region" description="Helical" evidence="5">
    <location>
        <begin position="276"/>
        <end position="294"/>
    </location>
</feature>
<evidence type="ECO:0000256" key="5">
    <source>
        <dbReference type="SAM" id="Phobius"/>
    </source>
</evidence>
<evidence type="ECO:0000256" key="1">
    <source>
        <dbReference type="ARBA" id="ARBA00004141"/>
    </source>
</evidence>
<comment type="subcellular location">
    <subcellularLocation>
        <location evidence="1">Membrane</location>
        <topology evidence="1">Multi-pass membrane protein</topology>
    </subcellularLocation>
</comment>
<feature type="transmembrane region" description="Helical" evidence="5">
    <location>
        <begin position="154"/>
        <end position="173"/>
    </location>
</feature>
<dbReference type="Proteomes" id="UP000066737">
    <property type="component" value="Chromosome I"/>
</dbReference>
<evidence type="ECO:0000313" key="7">
    <source>
        <dbReference type="EMBL" id="CQH59514.1"/>
    </source>
</evidence>
<dbReference type="InterPro" id="IPR050638">
    <property type="entry name" value="AA-Vitamin_Transporters"/>
</dbReference>
<feature type="transmembrane region" description="Helical" evidence="5">
    <location>
        <begin position="7"/>
        <end position="26"/>
    </location>
</feature>
<evidence type="ECO:0000256" key="4">
    <source>
        <dbReference type="ARBA" id="ARBA00023136"/>
    </source>
</evidence>
<keyword evidence="8" id="KW-1185">Reference proteome</keyword>
<dbReference type="InterPro" id="IPR037185">
    <property type="entry name" value="EmrE-like"/>
</dbReference>
<feature type="transmembrane region" description="Helical" evidence="5">
    <location>
        <begin position="32"/>
        <end position="56"/>
    </location>
</feature>
<evidence type="ECO:0000313" key="8">
    <source>
        <dbReference type="Proteomes" id="UP000066737"/>
    </source>
</evidence>
<keyword evidence="2 5" id="KW-0812">Transmembrane</keyword>
<dbReference type="KEGG" id="hhb:Hhub_2998"/>
<feature type="transmembrane region" description="Helical" evidence="5">
    <location>
        <begin position="217"/>
        <end position="238"/>
    </location>
</feature>
<protein>
    <submittedName>
        <fullName evidence="7">DMT superfamily transport protein</fullName>
    </submittedName>
</protein>
<feature type="transmembrane region" description="Helical" evidence="5">
    <location>
        <begin position="101"/>
        <end position="118"/>
    </location>
</feature>
<dbReference type="AlphaFoldDB" id="A0A0U5CZQ0"/>
<dbReference type="InterPro" id="IPR000620">
    <property type="entry name" value="EamA_dom"/>
</dbReference>
<feature type="domain" description="EamA" evidence="6">
    <location>
        <begin position="11"/>
        <end position="141"/>
    </location>
</feature>
<evidence type="ECO:0000256" key="3">
    <source>
        <dbReference type="ARBA" id="ARBA00022989"/>
    </source>
</evidence>
<proteinExistence type="predicted"/>
<feature type="domain" description="EamA" evidence="6">
    <location>
        <begin position="155"/>
        <end position="289"/>
    </location>
</feature>
<dbReference type="RefSeq" id="WP_059057389.1">
    <property type="nucleotide sequence ID" value="NZ_CEML01000001.1"/>
</dbReference>
<dbReference type="EMBL" id="LN831302">
    <property type="protein sequence ID" value="CQH59514.1"/>
    <property type="molecule type" value="Genomic_DNA"/>
</dbReference>
<dbReference type="STRING" id="1407499.HHUB_2998"/>
<feature type="transmembrane region" description="Helical" evidence="5">
    <location>
        <begin position="250"/>
        <end position="270"/>
    </location>
</feature>
<keyword evidence="3 5" id="KW-1133">Transmembrane helix</keyword>
<dbReference type="Pfam" id="PF00892">
    <property type="entry name" value="EamA"/>
    <property type="match status" value="2"/>
</dbReference>
<organism evidence="7 8">
    <name type="scientific">Halobacterium hubeiense</name>
    <dbReference type="NCBI Taxonomy" id="1407499"/>
    <lineage>
        <taxon>Archaea</taxon>
        <taxon>Methanobacteriati</taxon>
        <taxon>Methanobacteriota</taxon>
        <taxon>Stenosarchaea group</taxon>
        <taxon>Halobacteria</taxon>
        <taxon>Halobacteriales</taxon>
        <taxon>Halobacteriaceae</taxon>
        <taxon>Halobacterium</taxon>
    </lineage>
</organism>
<dbReference type="PANTHER" id="PTHR32322:SF2">
    <property type="entry name" value="EAMA DOMAIN-CONTAINING PROTEIN"/>
    <property type="match status" value="1"/>
</dbReference>
<feature type="transmembrane region" description="Helical" evidence="5">
    <location>
        <begin position="68"/>
        <end position="89"/>
    </location>
</feature>
<sequence>MNAGRYLHAGLFVLLAVLWGFSFVAIKTGLGALPPVFFAALRFDVAVPLLLVFIAWRYDTWVPQSRADYAGIAVGALALIAGNNGFLFLGQQTITPAAASVMYGLNPLLAPAFAFVLLDQRLDAVSLGGIAVGLVGVAIIVQPSPETLTSGSTVGQLLVLAAAASVALGSVLLRRVDATLDSIPLTAWAMALGAAILHAVSVGLGESTAGTVVTTPVVYAVLVLGVLSTAVAYPIFFVLIRRIGPVRTNLVAYAVPIFAAITSWILFGTGVTPSTAVGFLVVVTGVAVLERQVVREELGRVYQRVSAAA</sequence>
<keyword evidence="4 5" id="KW-0472">Membrane</keyword>
<evidence type="ECO:0000256" key="2">
    <source>
        <dbReference type="ARBA" id="ARBA00022692"/>
    </source>
</evidence>
<gene>
    <name evidence="7" type="ORF">HHUB_2998</name>
</gene>
<dbReference type="OrthoDB" id="17861at2157"/>
<evidence type="ECO:0000259" key="6">
    <source>
        <dbReference type="Pfam" id="PF00892"/>
    </source>
</evidence>
<dbReference type="SUPFAM" id="SSF103481">
    <property type="entry name" value="Multidrug resistance efflux transporter EmrE"/>
    <property type="match status" value="2"/>
</dbReference>
<dbReference type="GeneID" id="26659621"/>
<reference evidence="8" key="1">
    <citation type="journal article" date="2016" name="Environ. Microbiol.">
        <title>The complete genome of a viable archaeum isolated from 123-million-year-old rock salt.</title>
        <authorList>
            <person name="Jaakkola S.T."/>
            <person name="Pfeiffer F."/>
            <person name="Ravantti J.J."/>
            <person name="Guo Q."/>
            <person name="Liu Y."/>
            <person name="Chen X."/>
            <person name="Ma H."/>
            <person name="Yang C."/>
            <person name="Oksanen H.M."/>
            <person name="Bamford D.H."/>
        </authorList>
    </citation>
    <scope>NUCLEOTIDE SEQUENCE</scope>
    <source>
        <strain evidence="8">JI20-1</strain>
    </source>
</reference>